<dbReference type="HOGENOM" id="CLU_176001_3_0_9"/>
<evidence type="ECO:0000256" key="3">
    <source>
        <dbReference type="ARBA" id="ARBA00022692"/>
    </source>
</evidence>
<dbReference type="InterPro" id="IPR027379">
    <property type="entry name" value="CLS_N"/>
</dbReference>
<dbReference type="Proteomes" id="UP000029507">
    <property type="component" value="Chromosome"/>
</dbReference>
<sequence length="67" mass="7397">MEGIEVKTPDWSLLWPVIALQGLLAVIGLISLARARSVRGPKWLWVPIILLGNLLGSIAYFTIGRKD</sequence>
<dbReference type="KEGG" id="pste:PSTEL_22995"/>
<keyword evidence="3 6" id="KW-0812">Transmembrane</keyword>
<feature type="domain" description="Cardiolipin synthase N-terminal" evidence="7">
    <location>
        <begin position="24"/>
        <end position="65"/>
    </location>
</feature>
<dbReference type="Pfam" id="PF13396">
    <property type="entry name" value="PLDc_N"/>
    <property type="match status" value="1"/>
</dbReference>
<accession>A0A089M231</accession>
<evidence type="ECO:0000256" key="4">
    <source>
        <dbReference type="ARBA" id="ARBA00022989"/>
    </source>
</evidence>
<dbReference type="GO" id="GO:0005886">
    <property type="term" value="C:plasma membrane"/>
    <property type="evidence" value="ECO:0007669"/>
    <property type="project" value="UniProtKB-SubCell"/>
</dbReference>
<dbReference type="AlphaFoldDB" id="A0A089M231"/>
<feature type="transmembrane region" description="Helical" evidence="6">
    <location>
        <begin position="44"/>
        <end position="63"/>
    </location>
</feature>
<keyword evidence="4 6" id="KW-1133">Transmembrane helix</keyword>
<evidence type="ECO:0000256" key="2">
    <source>
        <dbReference type="ARBA" id="ARBA00022475"/>
    </source>
</evidence>
<evidence type="ECO:0000313" key="9">
    <source>
        <dbReference type="Proteomes" id="UP000029507"/>
    </source>
</evidence>
<dbReference type="EMBL" id="CP009286">
    <property type="protein sequence ID" value="AIQ65543.1"/>
    <property type="molecule type" value="Genomic_DNA"/>
</dbReference>
<comment type="subcellular location">
    <subcellularLocation>
        <location evidence="1">Cell membrane</location>
        <topology evidence="1">Multi-pass membrane protein</topology>
    </subcellularLocation>
</comment>
<proteinExistence type="predicted"/>
<keyword evidence="2" id="KW-1003">Cell membrane</keyword>
<evidence type="ECO:0000256" key="1">
    <source>
        <dbReference type="ARBA" id="ARBA00004651"/>
    </source>
</evidence>
<name>A0A089M231_9BACL</name>
<evidence type="ECO:0000256" key="5">
    <source>
        <dbReference type="ARBA" id="ARBA00023136"/>
    </source>
</evidence>
<evidence type="ECO:0000256" key="6">
    <source>
        <dbReference type="SAM" id="Phobius"/>
    </source>
</evidence>
<dbReference type="OrthoDB" id="3243324at2"/>
<gene>
    <name evidence="8" type="ORF">PSTEL_22995</name>
</gene>
<protein>
    <submittedName>
        <fullName evidence="8">Negative regulatory protein YxlE</fullName>
    </submittedName>
</protein>
<feature type="transmembrane region" description="Helical" evidence="6">
    <location>
        <begin position="12"/>
        <end position="32"/>
    </location>
</feature>
<evidence type="ECO:0000259" key="7">
    <source>
        <dbReference type="Pfam" id="PF13396"/>
    </source>
</evidence>
<reference evidence="8 9" key="1">
    <citation type="submission" date="2014-08" db="EMBL/GenBank/DDBJ databases">
        <title>Comparative genomics of the Paenibacillus odorifer group.</title>
        <authorList>
            <person name="den Bakker H.C."/>
            <person name="Tsai Y.-C."/>
            <person name="Martin N."/>
            <person name="Korlach J."/>
            <person name="Wiedmann M."/>
        </authorList>
    </citation>
    <scope>NUCLEOTIDE SEQUENCE [LARGE SCALE GENOMIC DNA]</scope>
    <source>
        <strain evidence="8 9">DSM 14472</strain>
    </source>
</reference>
<organism evidence="8 9">
    <name type="scientific">Paenibacillus stellifer</name>
    <dbReference type="NCBI Taxonomy" id="169760"/>
    <lineage>
        <taxon>Bacteria</taxon>
        <taxon>Bacillati</taxon>
        <taxon>Bacillota</taxon>
        <taxon>Bacilli</taxon>
        <taxon>Bacillales</taxon>
        <taxon>Paenibacillaceae</taxon>
        <taxon>Paenibacillus</taxon>
    </lineage>
</organism>
<keyword evidence="5 6" id="KW-0472">Membrane</keyword>
<dbReference type="STRING" id="169760.PSTEL_22995"/>
<keyword evidence="9" id="KW-1185">Reference proteome</keyword>
<evidence type="ECO:0000313" key="8">
    <source>
        <dbReference type="EMBL" id="AIQ65543.1"/>
    </source>
</evidence>